<protein>
    <submittedName>
        <fullName evidence="1">Uncharacterized protein</fullName>
    </submittedName>
</protein>
<dbReference type="AlphaFoldDB" id="A0A840HTP5"/>
<dbReference type="EMBL" id="JACHOV010000006">
    <property type="protein sequence ID" value="MBB4641572.1"/>
    <property type="molecule type" value="Genomic_DNA"/>
</dbReference>
<comment type="caution">
    <text evidence="1">The sequence shown here is derived from an EMBL/GenBank/DDBJ whole genome shotgun (WGS) entry which is preliminary data.</text>
</comment>
<accession>A0A840HTP5</accession>
<dbReference type="Proteomes" id="UP000575068">
    <property type="component" value="Unassembled WGS sequence"/>
</dbReference>
<organism evidence="1 2">
    <name type="scientific">Rhizorhapis suberifaciens</name>
    <name type="common">corky root of lettuce</name>
    <dbReference type="NCBI Taxonomy" id="13656"/>
    <lineage>
        <taxon>Bacteria</taxon>
        <taxon>Pseudomonadati</taxon>
        <taxon>Pseudomonadota</taxon>
        <taxon>Alphaproteobacteria</taxon>
        <taxon>Sphingomonadales</taxon>
        <taxon>Sphingomonadaceae</taxon>
        <taxon>Rhizorhapis</taxon>
    </lineage>
</organism>
<evidence type="ECO:0000313" key="1">
    <source>
        <dbReference type="EMBL" id="MBB4641572.1"/>
    </source>
</evidence>
<name>A0A840HTP5_9SPHN</name>
<reference evidence="1 2" key="1">
    <citation type="submission" date="2020-08" db="EMBL/GenBank/DDBJ databases">
        <title>Genomic Encyclopedia of Type Strains, Phase IV (KMG-IV): sequencing the most valuable type-strain genomes for metagenomic binning, comparative biology and taxonomic classification.</title>
        <authorList>
            <person name="Goeker M."/>
        </authorList>
    </citation>
    <scope>NUCLEOTIDE SEQUENCE [LARGE SCALE GENOMIC DNA]</scope>
    <source>
        <strain evidence="1 2">DSM 7465</strain>
    </source>
</reference>
<dbReference type="RefSeq" id="WP_221232641.1">
    <property type="nucleotide sequence ID" value="NZ_JACHOV010000006.1"/>
</dbReference>
<proteinExistence type="predicted"/>
<gene>
    <name evidence="1" type="ORF">HNQ99_001881</name>
</gene>
<dbReference type="InterPro" id="IPR012349">
    <property type="entry name" value="Split_barrel_FMN-bd"/>
</dbReference>
<sequence>MHKSAHEFPSHVDEFEAVGLEKAPSVVVRPPRVALAPDRSGPLPTIVMAPGMSGVKEGSIMQYAAFYASGASRASRPR</sequence>
<dbReference type="Gene3D" id="2.30.110.10">
    <property type="entry name" value="Electron Transport, Fmn-binding Protein, Chain A"/>
    <property type="match status" value="1"/>
</dbReference>
<keyword evidence="2" id="KW-1185">Reference proteome</keyword>
<evidence type="ECO:0000313" key="2">
    <source>
        <dbReference type="Proteomes" id="UP000575068"/>
    </source>
</evidence>